<organism evidence="3 4">
    <name type="scientific">Pirellula staleyi (strain ATCC 27377 / DSM 6068 / ICPB 4128)</name>
    <name type="common">Pirella staleyi</name>
    <dbReference type="NCBI Taxonomy" id="530564"/>
    <lineage>
        <taxon>Bacteria</taxon>
        <taxon>Pseudomonadati</taxon>
        <taxon>Planctomycetota</taxon>
        <taxon>Planctomycetia</taxon>
        <taxon>Pirellulales</taxon>
        <taxon>Pirellulaceae</taxon>
        <taxon>Pirellula</taxon>
    </lineage>
</organism>
<accession>D2R7L3</accession>
<gene>
    <name evidence="3" type="ordered locus">Psta_2773</name>
</gene>
<feature type="region of interest" description="Disordered" evidence="1">
    <location>
        <begin position="237"/>
        <end position="261"/>
    </location>
</feature>
<evidence type="ECO:0000259" key="2">
    <source>
        <dbReference type="Pfam" id="PF00498"/>
    </source>
</evidence>
<dbReference type="HOGENOM" id="CLU_531968_0_0_0"/>
<dbReference type="Proteomes" id="UP000001887">
    <property type="component" value="Chromosome"/>
</dbReference>
<evidence type="ECO:0000313" key="3">
    <source>
        <dbReference type="EMBL" id="ADB17439.1"/>
    </source>
</evidence>
<sequence>MFPAWRYKLREAQLATVQGRLEEAGRLLSDPELRQFLPVQQQQQNVAGLLSKRAMQRGTSGEFSQAFKDLDSSELLAGQSTAWQAAHQVVIDLAFASVVKHLEASDFTGAMNRLDAIAKRKVVDGKVNTLREVVRRLESAQKMASRGKFALADEQLAAAAALRKDLPLIGKARDLYKEKGERSRVLTELMHRAMAASAWSDVLVHATGLLELSPQCPLARDARKRAWAAVGEKFVDSSAGEAPSPYTKDGDLPPLQLPTTADKPKQPRMVLWIDAVGGYLVCMGEEVIIGQAGPGSAADIAIQADLSRRHARLRREGEGYVLEPLVRGVKFDGKPVQGPTLLSDGDEFELGAGVRLRFRKPHVLSASARLELVSYHRFQPLCDAVLLMAESCVLGPKWQNHVVCRDWAQDLVLYRQDGRLLCRAMESIEIDGKLCDGRGPLTTRSRVVGSDFSLSIEPIG</sequence>
<dbReference type="CDD" id="cd00060">
    <property type="entry name" value="FHA"/>
    <property type="match status" value="1"/>
</dbReference>
<proteinExistence type="predicted"/>
<dbReference type="KEGG" id="psl:Psta_2773"/>
<evidence type="ECO:0000313" key="4">
    <source>
        <dbReference type="Proteomes" id="UP000001887"/>
    </source>
</evidence>
<keyword evidence="4" id="KW-1185">Reference proteome</keyword>
<dbReference type="AlphaFoldDB" id="D2R7L3"/>
<reference evidence="3 4" key="1">
    <citation type="journal article" date="2009" name="Stand. Genomic Sci.">
        <title>Complete genome sequence of Pirellula staleyi type strain (ATCC 27377).</title>
        <authorList>
            <person name="Clum A."/>
            <person name="Tindall B.J."/>
            <person name="Sikorski J."/>
            <person name="Ivanova N."/>
            <person name="Mavrommatis K."/>
            <person name="Lucas S."/>
            <person name="Glavina del Rio T."/>
            <person name="Nolan M."/>
            <person name="Chen F."/>
            <person name="Tice H."/>
            <person name="Pitluck S."/>
            <person name="Cheng J.F."/>
            <person name="Chertkov O."/>
            <person name="Brettin T."/>
            <person name="Han C."/>
            <person name="Detter J.C."/>
            <person name="Kuske C."/>
            <person name="Bruce D."/>
            <person name="Goodwin L."/>
            <person name="Ovchinikova G."/>
            <person name="Pati A."/>
            <person name="Mikhailova N."/>
            <person name="Chen A."/>
            <person name="Palaniappan K."/>
            <person name="Land M."/>
            <person name="Hauser L."/>
            <person name="Chang Y.J."/>
            <person name="Jeffries C.D."/>
            <person name="Chain P."/>
            <person name="Rohde M."/>
            <person name="Goker M."/>
            <person name="Bristow J."/>
            <person name="Eisen J.A."/>
            <person name="Markowitz V."/>
            <person name="Hugenholtz P."/>
            <person name="Kyrpides N.C."/>
            <person name="Klenk H.P."/>
            <person name="Lapidus A."/>
        </authorList>
    </citation>
    <scope>NUCLEOTIDE SEQUENCE [LARGE SCALE GENOMIC DNA]</scope>
    <source>
        <strain evidence="4">ATCC 27377 / DSM 6068 / ICPB 4128</strain>
    </source>
</reference>
<dbReference type="OrthoDB" id="260494at2"/>
<name>D2R7L3_PIRSD</name>
<dbReference type="InterPro" id="IPR000253">
    <property type="entry name" value="FHA_dom"/>
</dbReference>
<dbReference type="InterPro" id="IPR008984">
    <property type="entry name" value="SMAD_FHA_dom_sf"/>
</dbReference>
<dbReference type="SUPFAM" id="SSF49879">
    <property type="entry name" value="SMAD/FHA domain"/>
    <property type="match status" value="1"/>
</dbReference>
<evidence type="ECO:0000256" key="1">
    <source>
        <dbReference type="SAM" id="MobiDB-lite"/>
    </source>
</evidence>
<feature type="domain" description="FHA" evidence="2">
    <location>
        <begin position="288"/>
        <end position="351"/>
    </location>
</feature>
<dbReference type="STRING" id="530564.Psta_2773"/>
<dbReference type="eggNOG" id="COG1716">
    <property type="taxonomic scope" value="Bacteria"/>
</dbReference>
<dbReference type="Gene3D" id="2.60.200.20">
    <property type="match status" value="1"/>
</dbReference>
<protein>
    <submittedName>
        <fullName evidence="3">FHA domain containing protein</fullName>
    </submittedName>
</protein>
<dbReference type="EMBL" id="CP001848">
    <property type="protein sequence ID" value="ADB17439.1"/>
    <property type="molecule type" value="Genomic_DNA"/>
</dbReference>
<dbReference type="Pfam" id="PF00498">
    <property type="entry name" value="FHA"/>
    <property type="match status" value="1"/>
</dbReference>